<feature type="compositionally biased region" description="Pro residues" evidence="1">
    <location>
        <begin position="86"/>
        <end position="102"/>
    </location>
</feature>
<evidence type="ECO:0000256" key="1">
    <source>
        <dbReference type="SAM" id="MobiDB-lite"/>
    </source>
</evidence>
<sequence length="136" mass="14662">MCLVRILVSADTCLQPHKRPGLPVQKPSAYAAQHQGVCIRAALWVEELTVWVEEAATQLPTLGDRLVSPFGTVSPPPLGTTSSHPRNPPPPGTVGTVSPPPFGTTNVAQVRRSGIRTSNLYLPSEVNKVIPQKWKI</sequence>
<feature type="region of interest" description="Disordered" evidence="1">
    <location>
        <begin position="70"/>
        <end position="106"/>
    </location>
</feature>
<accession>A0A9Q1HMH6</accession>
<name>A0A9Q1HMH6_CONCO</name>
<protein>
    <submittedName>
        <fullName evidence="2">Uncharacterized protein</fullName>
    </submittedName>
</protein>
<proteinExistence type="predicted"/>
<gene>
    <name evidence="2" type="ORF">COCON_G00228190</name>
</gene>
<dbReference type="EMBL" id="JAFJMO010000019">
    <property type="protein sequence ID" value="KAJ8249603.1"/>
    <property type="molecule type" value="Genomic_DNA"/>
</dbReference>
<evidence type="ECO:0000313" key="3">
    <source>
        <dbReference type="Proteomes" id="UP001152803"/>
    </source>
</evidence>
<evidence type="ECO:0000313" key="2">
    <source>
        <dbReference type="EMBL" id="KAJ8249603.1"/>
    </source>
</evidence>
<reference evidence="2" key="1">
    <citation type="journal article" date="2023" name="Science">
        <title>Genome structures resolve the early diversification of teleost fishes.</title>
        <authorList>
            <person name="Parey E."/>
            <person name="Louis A."/>
            <person name="Montfort J."/>
            <person name="Bouchez O."/>
            <person name="Roques C."/>
            <person name="Iampietro C."/>
            <person name="Lluch J."/>
            <person name="Castinel A."/>
            <person name="Donnadieu C."/>
            <person name="Desvignes T."/>
            <person name="Floi Bucao C."/>
            <person name="Jouanno E."/>
            <person name="Wen M."/>
            <person name="Mejri S."/>
            <person name="Dirks R."/>
            <person name="Jansen H."/>
            <person name="Henkel C."/>
            <person name="Chen W.J."/>
            <person name="Zahm M."/>
            <person name="Cabau C."/>
            <person name="Klopp C."/>
            <person name="Thompson A.W."/>
            <person name="Robinson-Rechavi M."/>
            <person name="Braasch I."/>
            <person name="Lecointre G."/>
            <person name="Bobe J."/>
            <person name="Postlethwait J.H."/>
            <person name="Berthelot C."/>
            <person name="Roest Crollius H."/>
            <person name="Guiguen Y."/>
        </authorList>
    </citation>
    <scope>NUCLEOTIDE SEQUENCE</scope>
    <source>
        <strain evidence="2">Concon-B</strain>
    </source>
</reference>
<comment type="caution">
    <text evidence="2">The sequence shown here is derived from an EMBL/GenBank/DDBJ whole genome shotgun (WGS) entry which is preliminary data.</text>
</comment>
<keyword evidence="3" id="KW-1185">Reference proteome</keyword>
<organism evidence="2 3">
    <name type="scientific">Conger conger</name>
    <name type="common">Conger eel</name>
    <name type="synonym">Muraena conger</name>
    <dbReference type="NCBI Taxonomy" id="82655"/>
    <lineage>
        <taxon>Eukaryota</taxon>
        <taxon>Metazoa</taxon>
        <taxon>Chordata</taxon>
        <taxon>Craniata</taxon>
        <taxon>Vertebrata</taxon>
        <taxon>Euteleostomi</taxon>
        <taxon>Actinopterygii</taxon>
        <taxon>Neopterygii</taxon>
        <taxon>Teleostei</taxon>
        <taxon>Anguilliformes</taxon>
        <taxon>Congridae</taxon>
        <taxon>Conger</taxon>
    </lineage>
</organism>
<dbReference type="Proteomes" id="UP001152803">
    <property type="component" value="Unassembled WGS sequence"/>
</dbReference>
<dbReference type="AlphaFoldDB" id="A0A9Q1HMH6"/>